<dbReference type="InterPro" id="IPR036856">
    <property type="entry name" value="Ald_Oxase/Xan_DH_a/b_sf"/>
</dbReference>
<accession>A0ABW0GT01</accession>
<dbReference type="Gene3D" id="3.30.530.20">
    <property type="match status" value="1"/>
</dbReference>
<name>A0ABW0GT01_9HYPH</name>
<proteinExistence type="predicted"/>
<dbReference type="Pfam" id="PF06240">
    <property type="entry name" value="COXG"/>
    <property type="match status" value="1"/>
</dbReference>
<dbReference type="Pfam" id="PF20256">
    <property type="entry name" value="MoCoBD_2"/>
    <property type="match status" value="1"/>
</dbReference>
<dbReference type="InterPro" id="IPR008274">
    <property type="entry name" value="AldOxase/xan_DH_MoCoBD1"/>
</dbReference>
<dbReference type="SUPFAM" id="SSF54665">
    <property type="entry name" value="CO dehydrogenase molybdoprotein N-domain-like"/>
    <property type="match status" value="1"/>
</dbReference>
<dbReference type="PANTHER" id="PTHR11908:SF132">
    <property type="entry name" value="ALDEHYDE OXIDASE 1-RELATED"/>
    <property type="match status" value="1"/>
</dbReference>
<dbReference type="Pfam" id="PF01315">
    <property type="entry name" value="Ald_Xan_dh_C"/>
    <property type="match status" value="1"/>
</dbReference>
<keyword evidence="1" id="KW-0500">Molybdenum</keyword>
<reference evidence="5" key="1">
    <citation type="journal article" date="2019" name="Int. J. Syst. Evol. Microbiol.">
        <title>The Global Catalogue of Microorganisms (GCM) 10K type strain sequencing project: providing services to taxonomists for standard genome sequencing and annotation.</title>
        <authorList>
            <consortium name="The Broad Institute Genomics Platform"/>
            <consortium name="The Broad Institute Genome Sequencing Center for Infectious Disease"/>
            <person name="Wu L."/>
            <person name="Ma J."/>
        </authorList>
    </citation>
    <scope>NUCLEOTIDE SEQUENCE [LARGE SCALE GENOMIC DNA]</scope>
    <source>
        <strain evidence="5">CGMCC 4.1415</strain>
    </source>
</reference>
<protein>
    <submittedName>
        <fullName evidence="4">Molybdopterin cofactor-binding domain-containing protein</fullName>
    </submittedName>
</protein>
<dbReference type="InterPro" id="IPR016208">
    <property type="entry name" value="Ald_Oxase/xanthine_DH-like"/>
</dbReference>
<comment type="caution">
    <text evidence="4">The sequence shown here is derived from an EMBL/GenBank/DDBJ whole genome shotgun (WGS) entry which is preliminary data.</text>
</comment>
<dbReference type="InterPro" id="IPR037165">
    <property type="entry name" value="AldOxase/xan_DH_Mopterin-bd_sf"/>
</dbReference>
<keyword evidence="5" id="KW-1185">Reference proteome</keyword>
<sequence>MYEDTTIKARPAGGWVGRSVERKEDAALLTGRGRFADDVPVAATTLHAAIVRSSHAHARITNIDVSRALALPGVRKVLTGEDIRAISDPFLIVLKKPIDQWALAVERVRYVGEAVAIVLADDRYVAEDGVDLVEVEYEPLPVVVDPREAVKEDAVLLHPDAGGNELSVRRFVYGEPDQAFAQAAHTVALDVDYPRSTFTPMECFVVVAEYLPASGSYDVLANFQGPFSAHPVMARALRIPGSKLRLRIPADSGGSFGIKLSVFPYIVLMALASRLTGRPVKWVEDRFEHLQAASSAPNRLTRIEAAVEADGKVTAFRFDNLEDYGAYLRAPMPGPLYRMHGATTGAYDIANLELVNRVVVTNKMPAGLIRGFGGPQLYLAIERLMQRIAAELGLDPLDVIRRNLIPSSAFPYRTCAGALYDSGDYQQAIDIATGEGRLEDLLRRRDEARKAGRIYGIGYAAIVEPGMSNMGYLSTILTKEQRERQGPKNGAVSMVTINVDAVGSVSMTADVTVQGQGHATALSQIVADQLGLTPDDIIVNLEIDTQKDAWSIAAGSYSCRFSPGTAVAAHLAARQIREKIARIAASLFNTLPDDIDFANGRVFSGMNPENSMPFARAAGTAHWSPVLVPENDSAGLSETGIWAPPELSAPTSADEINTSLTYGFVFDMCGVEIDPISMQVRVDRYVSMHDAGTLINPLLAEGQIRGAFVQGLATALYEEIIYDSTGALKTGTFAEYLPPTASEVPALEILHMESPSPLTPLGAKGLAEGNCMSTPVCIANAVADALSLRDVPLPITLDRLNALMAGPESPPPAGKEIPAGEMAASAAGSAEQDSAGGITGNGSTFVPGEAAAVWNALLDPQSLKRIIPGCHTVEAIQPDHFRAEVSLGVGPIRGRFFADVRLSELEPYERARLSGTLTGPLGKAEGSGRINMVAQNGGTRIDYTYSVDVGGKVASVGGRMIGRAADMVIGQFFERLAKVSAGEDTAPASVVGWGRASGLFAWLRALLGKR</sequence>
<dbReference type="SMART" id="SM01008">
    <property type="entry name" value="Ald_Xan_dh_C"/>
    <property type="match status" value="1"/>
</dbReference>
<dbReference type="EMBL" id="JBHSLL010000010">
    <property type="protein sequence ID" value="MFC5384757.1"/>
    <property type="molecule type" value="Genomic_DNA"/>
</dbReference>
<dbReference type="Pfam" id="PF02738">
    <property type="entry name" value="MoCoBD_1"/>
    <property type="match status" value="1"/>
</dbReference>
<dbReference type="SUPFAM" id="SSF55961">
    <property type="entry name" value="Bet v1-like"/>
    <property type="match status" value="1"/>
</dbReference>
<dbReference type="Gene3D" id="3.30.365.10">
    <property type="entry name" value="Aldehyde oxidase/xanthine dehydrogenase, molybdopterin binding domain"/>
    <property type="match status" value="4"/>
</dbReference>
<dbReference type="InterPro" id="IPR023393">
    <property type="entry name" value="START-like_dom_sf"/>
</dbReference>
<evidence type="ECO:0000313" key="5">
    <source>
        <dbReference type="Proteomes" id="UP001596016"/>
    </source>
</evidence>
<feature type="domain" description="Aldehyde oxidase/xanthine dehydrogenase a/b hammerhead" evidence="3">
    <location>
        <begin position="30"/>
        <end position="141"/>
    </location>
</feature>
<dbReference type="Gene3D" id="3.90.1170.50">
    <property type="entry name" value="Aldehyde oxidase/xanthine dehydrogenase, a/b hammerhead"/>
    <property type="match status" value="1"/>
</dbReference>
<organism evidence="4 5">
    <name type="scientific">Aquamicrobium segne</name>
    <dbReference type="NCBI Taxonomy" id="469547"/>
    <lineage>
        <taxon>Bacteria</taxon>
        <taxon>Pseudomonadati</taxon>
        <taxon>Pseudomonadota</taxon>
        <taxon>Alphaproteobacteria</taxon>
        <taxon>Hyphomicrobiales</taxon>
        <taxon>Phyllobacteriaceae</taxon>
        <taxon>Aquamicrobium</taxon>
    </lineage>
</organism>
<keyword evidence="2" id="KW-0560">Oxidoreductase</keyword>
<evidence type="ECO:0000259" key="3">
    <source>
        <dbReference type="SMART" id="SM01008"/>
    </source>
</evidence>
<dbReference type="Proteomes" id="UP001596016">
    <property type="component" value="Unassembled WGS sequence"/>
</dbReference>
<dbReference type="InterPro" id="IPR010419">
    <property type="entry name" value="CO_DH_gsu"/>
</dbReference>
<dbReference type="InterPro" id="IPR046867">
    <property type="entry name" value="AldOxase/xan_DH_MoCoBD2"/>
</dbReference>
<dbReference type="RefSeq" id="WP_378227607.1">
    <property type="nucleotide sequence ID" value="NZ_JBHSLL010000010.1"/>
</dbReference>
<dbReference type="CDD" id="cd05018">
    <property type="entry name" value="CoxG"/>
    <property type="match status" value="1"/>
</dbReference>
<dbReference type="SUPFAM" id="SSF56003">
    <property type="entry name" value="Molybdenum cofactor-binding domain"/>
    <property type="match status" value="1"/>
</dbReference>
<evidence type="ECO:0000256" key="2">
    <source>
        <dbReference type="ARBA" id="ARBA00023002"/>
    </source>
</evidence>
<dbReference type="InterPro" id="IPR000674">
    <property type="entry name" value="Ald_Oxase/Xan_DH_a/b"/>
</dbReference>
<evidence type="ECO:0000256" key="1">
    <source>
        <dbReference type="ARBA" id="ARBA00022505"/>
    </source>
</evidence>
<dbReference type="PANTHER" id="PTHR11908">
    <property type="entry name" value="XANTHINE DEHYDROGENASE"/>
    <property type="match status" value="1"/>
</dbReference>
<evidence type="ECO:0000313" key="4">
    <source>
        <dbReference type="EMBL" id="MFC5384757.1"/>
    </source>
</evidence>
<gene>
    <name evidence="4" type="ORF">ACFPLB_02130</name>
</gene>